<dbReference type="EMBL" id="WIUZ02000009">
    <property type="protein sequence ID" value="KAF9783934.1"/>
    <property type="molecule type" value="Genomic_DNA"/>
</dbReference>
<organism evidence="1 2">
    <name type="scientific">Thelephora terrestris</name>
    <dbReference type="NCBI Taxonomy" id="56493"/>
    <lineage>
        <taxon>Eukaryota</taxon>
        <taxon>Fungi</taxon>
        <taxon>Dikarya</taxon>
        <taxon>Basidiomycota</taxon>
        <taxon>Agaricomycotina</taxon>
        <taxon>Agaricomycetes</taxon>
        <taxon>Thelephorales</taxon>
        <taxon>Thelephoraceae</taxon>
        <taxon>Thelephora</taxon>
    </lineage>
</organism>
<protein>
    <submittedName>
        <fullName evidence="1">Uncharacterized protein</fullName>
    </submittedName>
</protein>
<comment type="caution">
    <text evidence="1">The sequence shown here is derived from an EMBL/GenBank/DDBJ whole genome shotgun (WGS) entry which is preliminary data.</text>
</comment>
<reference evidence="1" key="2">
    <citation type="submission" date="2020-11" db="EMBL/GenBank/DDBJ databases">
        <authorList>
            <consortium name="DOE Joint Genome Institute"/>
            <person name="Kuo A."/>
            <person name="Miyauchi S."/>
            <person name="Kiss E."/>
            <person name="Drula E."/>
            <person name="Kohler A."/>
            <person name="Sanchez-Garcia M."/>
            <person name="Andreopoulos B."/>
            <person name="Barry K.W."/>
            <person name="Bonito G."/>
            <person name="Buee M."/>
            <person name="Carver A."/>
            <person name="Chen C."/>
            <person name="Cichocki N."/>
            <person name="Clum A."/>
            <person name="Culley D."/>
            <person name="Crous P.W."/>
            <person name="Fauchery L."/>
            <person name="Girlanda M."/>
            <person name="Hayes R."/>
            <person name="Keri Z."/>
            <person name="Labutti K."/>
            <person name="Lipzen A."/>
            <person name="Lombard V."/>
            <person name="Magnuson J."/>
            <person name="Maillard F."/>
            <person name="Morin E."/>
            <person name="Murat C."/>
            <person name="Nolan M."/>
            <person name="Ohm R."/>
            <person name="Pangilinan J."/>
            <person name="Pereira M."/>
            <person name="Perotto S."/>
            <person name="Peter M."/>
            <person name="Riley R."/>
            <person name="Sitrit Y."/>
            <person name="Stielow B."/>
            <person name="Szollosi G."/>
            <person name="Zifcakova L."/>
            <person name="Stursova M."/>
            <person name="Spatafora J.W."/>
            <person name="Tedersoo L."/>
            <person name="Vaario L.-M."/>
            <person name="Yamada A."/>
            <person name="Yan M."/>
            <person name="Wang P."/>
            <person name="Xu J."/>
            <person name="Bruns T."/>
            <person name="Baldrian P."/>
            <person name="Vilgalys R."/>
            <person name="Henrissat B."/>
            <person name="Grigoriev I.V."/>
            <person name="Hibbett D."/>
            <person name="Nagy L.G."/>
            <person name="Martin F.M."/>
        </authorList>
    </citation>
    <scope>NUCLEOTIDE SEQUENCE</scope>
    <source>
        <strain evidence="1">UH-Tt-Lm1</strain>
    </source>
</reference>
<dbReference type="Proteomes" id="UP000736335">
    <property type="component" value="Unassembled WGS sequence"/>
</dbReference>
<proteinExistence type="predicted"/>
<evidence type="ECO:0000313" key="1">
    <source>
        <dbReference type="EMBL" id="KAF9783934.1"/>
    </source>
</evidence>
<gene>
    <name evidence="1" type="ORF">BJ322DRAFT_1007588</name>
</gene>
<sequence>MQKALGTAFSSLLKQNGWKKLSNPSVARGATAVPKNPTAVARIGIRLDYDNYVEKGVDKVKWHHYKLQVNAGDTIPNAFKNWRDSQSKGTHAVMATIEIRDGADKDEIKAALKEATKDVQGV</sequence>
<evidence type="ECO:0000313" key="2">
    <source>
        <dbReference type="Proteomes" id="UP000736335"/>
    </source>
</evidence>
<reference evidence="1" key="1">
    <citation type="journal article" date="2020" name="Nat. Commun.">
        <title>Large-scale genome sequencing of mycorrhizal fungi provides insights into the early evolution of symbiotic traits.</title>
        <authorList>
            <person name="Miyauchi S."/>
            <person name="Kiss E."/>
            <person name="Kuo A."/>
            <person name="Drula E."/>
            <person name="Kohler A."/>
            <person name="Sanchez-Garcia M."/>
            <person name="Morin E."/>
            <person name="Andreopoulos B."/>
            <person name="Barry K.W."/>
            <person name="Bonito G."/>
            <person name="Buee M."/>
            <person name="Carver A."/>
            <person name="Chen C."/>
            <person name="Cichocki N."/>
            <person name="Clum A."/>
            <person name="Culley D."/>
            <person name="Crous P.W."/>
            <person name="Fauchery L."/>
            <person name="Girlanda M."/>
            <person name="Hayes R.D."/>
            <person name="Keri Z."/>
            <person name="LaButti K."/>
            <person name="Lipzen A."/>
            <person name="Lombard V."/>
            <person name="Magnuson J."/>
            <person name="Maillard F."/>
            <person name="Murat C."/>
            <person name="Nolan M."/>
            <person name="Ohm R.A."/>
            <person name="Pangilinan J."/>
            <person name="Pereira M.F."/>
            <person name="Perotto S."/>
            <person name="Peter M."/>
            <person name="Pfister S."/>
            <person name="Riley R."/>
            <person name="Sitrit Y."/>
            <person name="Stielow J.B."/>
            <person name="Szollosi G."/>
            <person name="Zifcakova L."/>
            <person name="Stursova M."/>
            <person name="Spatafora J.W."/>
            <person name="Tedersoo L."/>
            <person name="Vaario L.M."/>
            <person name="Yamada A."/>
            <person name="Yan M."/>
            <person name="Wang P."/>
            <person name="Xu J."/>
            <person name="Bruns T."/>
            <person name="Baldrian P."/>
            <person name="Vilgalys R."/>
            <person name="Dunand C."/>
            <person name="Henrissat B."/>
            <person name="Grigoriev I.V."/>
            <person name="Hibbett D."/>
            <person name="Nagy L.G."/>
            <person name="Martin F.M."/>
        </authorList>
    </citation>
    <scope>NUCLEOTIDE SEQUENCE</scope>
    <source>
        <strain evidence="1">UH-Tt-Lm1</strain>
    </source>
</reference>
<keyword evidence="2" id="KW-1185">Reference proteome</keyword>
<dbReference type="AlphaFoldDB" id="A0A9P6HCD0"/>
<dbReference type="OrthoDB" id="2787676at2759"/>
<name>A0A9P6HCD0_9AGAM</name>
<accession>A0A9P6HCD0</accession>